<gene>
    <name evidence="4" type="ORF">ACTOB_007207</name>
</gene>
<proteinExistence type="inferred from homology"/>
<dbReference type="RefSeq" id="WP_284916421.1">
    <property type="nucleotide sequence ID" value="NZ_CP126980.1"/>
</dbReference>
<dbReference type="PANTHER" id="PTHR11527">
    <property type="entry name" value="HEAT-SHOCK PROTEIN 20 FAMILY MEMBER"/>
    <property type="match status" value="1"/>
</dbReference>
<dbReference type="InterPro" id="IPR008978">
    <property type="entry name" value="HSP20-like_chaperone"/>
</dbReference>
<dbReference type="PROSITE" id="PS01031">
    <property type="entry name" value="SHSP"/>
    <property type="match status" value="1"/>
</dbReference>
<keyword evidence="5" id="KW-1185">Reference proteome</keyword>
<evidence type="ECO:0000256" key="1">
    <source>
        <dbReference type="PROSITE-ProRule" id="PRU00285"/>
    </source>
</evidence>
<evidence type="ECO:0000256" key="2">
    <source>
        <dbReference type="RuleBase" id="RU003616"/>
    </source>
</evidence>
<evidence type="ECO:0000313" key="4">
    <source>
        <dbReference type="EMBL" id="WIM95136.1"/>
    </source>
</evidence>
<organism evidence="4 5">
    <name type="scientific">Actinoplanes oblitus</name>
    <dbReference type="NCBI Taxonomy" id="3040509"/>
    <lineage>
        <taxon>Bacteria</taxon>
        <taxon>Bacillati</taxon>
        <taxon>Actinomycetota</taxon>
        <taxon>Actinomycetes</taxon>
        <taxon>Micromonosporales</taxon>
        <taxon>Micromonosporaceae</taxon>
        <taxon>Actinoplanes</taxon>
    </lineage>
</organism>
<reference evidence="4 5" key="1">
    <citation type="submission" date="2023-06" db="EMBL/GenBank/DDBJ databases">
        <authorList>
            <person name="Yushchuk O."/>
            <person name="Binda E."/>
            <person name="Ruckert-Reed C."/>
            <person name="Fedorenko V."/>
            <person name="Kalinowski J."/>
            <person name="Marinelli F."/>
        </authorList>
    </citation>
    <scope>NUCLEOTIDE SEQUENCE [LARGE SCALE GENOMIC DNA]</scope>
    <source>
        <strain evidence="4 5">NRRL 3884</strain>
    </source>
</reference>
<dbReference type="SUPFAM" id="SSF49764">
    <property type="entry name" value="HSP20-like chaperones"/>
    <property type="match status" value="1"/>
</dbReference>
<dbReference type="EMBL" id="CP126980">
    <property type="protein sequence ID" value="WIM95136.1"/>
    <property type="molecule type" value="Genomic_DNA"/>
</dbReference>
<dbReference type="InterPro" id="IPR031107">
    <property type="entry name" value="Small_HSP"/>
</dbReference>
<dbReference type="InterPro" id="IPR002068">
    <property type="entry name" value="A-crystallin/Hsp20_dom"/>
</dbReference>
<evidence type="ECO:0000259" key="3">
    <source>
        <dbReference type="PROSITE" id="PS01031"/>
    </source>
</evidence>
<feature type="domain" description="SHSP" evidence="3">
    <location>
        <begin position="21"/>
        <end position="132"/>
    </location>
</feature>
<dbReference type="Proteomes" id="UP001240150">
    <property type="component" value="Chromosome"/>
</dbReference>
<name>A0ABY8WBC1_9ACTN</name>
<dbReference type="Pfam" id="PF00011">
    <property type="entry name" value="HSP20"/>
    <property type="match status" value="1"/>
</dbReference>
<accession>A0ABY8WBC1</accession>
<evidence type="ECO:0000313" key="5">
    <source>
        <dbReference type="Proteomes" id="UP001240150"/>
    </source>
</evidence>
<sequence>MLLSTPTVRDLERLTARVFETSTRTAGARLDAYREDDTFYLDIDLPGVDPASIDVTVDGKVLTVRAERGRAERAGVRYLVAERPMGAVSRQVRLSDKLDTDRLEARYDQGVLTLSIPLLEEREPRRIEVSATA</sequence>
<dbReference type="Gene3D" id="2.60.40.790">
    <property type="match status" value="1"/>
</dbReference>
<protein>
    <submittedName>
        <fullName evidence="4">Hsp20/alpha crystallin family protein</fullName>
    </submittedName>
</protein>
<dbReference type="CDD" id="cd06464">
    <property type="entry name" value="ACD_sHsps-like"/>
    <property type="match status" value="1"/>
</dbReference>
<comment type="similarity">
    <text evidence="1 2">Belongs to the small heat shock protein (HSP20) family.</text>
</comment>